<evidence type="ECO:0000256" key="8">
    <source>
        <dbReference type="ARBA" id="ARBA00022989"/>
    </source>
</evidence>
<dbReference type="InterPro" id="IPR005628">
    <property type="entry name" value="GspK"/>
</dbReference>
<dbReference type="PANTHER" id="PTHR38831">
    <property type="entry name" value="TYPE II SECRETION SYSTEM PROTEIN K"/>
    <property type="match status" value="1"/>
</dbReference>
<dbReference type="EMBL" id="JBHTMN010000003">
    <property type="protein sequence ID" value="MFD1382179.1"/>
    <property type="molecule type" value="Genomic_DNA"/>
</dbReference>
<evidence type="ECO:0000256" key="10">
    <source>
        <dbReference type="PIRNR" id="PIRNR002786"/>
    </source>
</evidence>
<dbReference type="Gene3D" id="3.30.1300.30">
    <property type="entry name" value="GSPII I/J protein-like"/>
    <property type="match status" value="1"/>
</dbReference>
<reference evidence="13" key="1">
    <citation type="journal article" date="2019" name="Int. J. Syst. Evol. Microbiol.">
        <title>The Global Catalogue of Microorganisms (GCM) 10K type strain sequencing project: providing services to taxonomists for standard genome sequencing and annotation.</title>
        <authorList>
            <consortium name="The Broad Institute Genomics Platform"/>
            <consortium name="The Broad Institute Genome Sequencing Center for Infectious Disease"/>
            <person name="Wu L."/>
            <person name="Ma J."/>
        </authorList>
    </citation>
    <scope>NUCLEOTIDE SEQUENCE [LARGE SCALE GENOMIC DNA]</scope>
    <source>
        <strain evidence="13">JCM 30774</strain>
    </source>
</reference>
<comment type="similarity">
    <text evidence="2 10">Belongs to the GSP K family.</text>
</comment>
<evidence type="ECO:0000256" key="7">
    <source>
        <dbReference type="ARBA" id="ARBA00022927"/>
    </source>
</evidence>
<evidence type="ECO:0000256" key="5">
    <source>
        <dbReference type="ARBA" id="ARBA00022519"/>
    </source>
</evidence>
<keyword evidence="13" id="KW-1185">Reference proteome</keyword>
<protein>
    <recommendedName>
        <fullName evidence="10">Type II secretion system protein K</fullName>
    </recommendedName>
</protein>
<evidence type="ECO:0000259" key="11">
    <source>
        <dbReference type="Pfam" id="PF21687"/>
    </source>
</evidence>
<evidence type="ECO:0000313" key="12">
    <source>
        <dbReference type="EMBL" id="MFD1382179.1"/>
    </source>
</evidence>
<evidence type="ECO:0000256" key="3">
    <source>
        <dbReference type="ARBA" id="ARBA00022448"/>
    </source>
</evidence>
<dbReference type="PIRSF" id="PIRSF002786">
    <property type="entry name" value="XcpX"/>
    <property type="match status" value="1"/>
</dbReference>
<dbReference type="SUPFAM" id="SSF158544">
    <property type="entry name" value="GspK insert domain-like"/>
    <property type="match status" value="1"/>
</dbReference>
<evidence type="ECO:0000256" key="6">
    <source>
        <dbReference type="ARBA" id="ARBA00022692"/>
    </source>
</evidence>
<dbReference type="PANTHER" id="PTHR38831:SF1">
    <property type="entry name" value="TYPE II SECRETION SYSTEM PROTEIN K-RELATED"/>
    <property type="match status" value="1"/>
</dbReference>
<dbReference type="Pfam" id="PF21687">
    <property type="entry name" value="T2SSK_1st"/>
    <property type="match status" value="1"/>
</dbReference>
<feature type="domain" description="T2SS protein K first SAM-like" evidence="11">
    <location>
        <begin position="107"/>
        <end position="207"/>
    </location>
</feature>
<comment type="caution">
    <text evidence="12">The sequence shown here is derived from an EMBL/GenBank/DDBJ whole genome shotgun (WGS) entry which is preliminary data.</text>
</comment>
<keyword evidence="4 10" id="KW-1003">Cell membrane</keyword>
<dbReference type="RefSeq" id="WP_377364901.1">
    <property type="nucleotide sequence ID" value="NZ_JBHTMN010000003.1"/>
</dbReference>
<evidence type="ECO:0000256" key="9">
    <source>
        <dbReference type="ARBA" id="ARBA00023136"/>
    </source>
</evidence>
<comment type="subcellular location">
    <subcellularLocation>
        <location evidence="1 10">Cell inner membrane</location>
    </subcellularLocation>
</comment>
<keyword evidence="9 10" id="KW-0472">Membrane</keyword>
<evidence type="ECO:0000256" key="2">
    <source>
        <dbReference type="ARBA" id="ARBA00007246"/>
    </source>
</evidence>
<proteinExistence type="inferred from homology"/>
<dbReference type="InterPro" id="IPR038072">
    <property type="entry name" value="GspK_central_sf"/>
</dbReference>
<keyword evidence="8" id="KW-1133">Transmembrane helix</keyword>
<keyword evidence="3 10" id="KW-0813">Transport</keyword>
<dbReference type="Gene3D" id="1.10.40.60">
    <property type="entry name" value="EpsJ-like"/>
    <property type="match status" value="2"/>
</dbReference>
<dbReference type="InterPro" id="IPR049031">
    <property type="entry name" value="T2SSK_SAM-like_1st"/>
</dbReference>
<evidence type="ECO:0000256" key="4">
    <source>
        <dbReference type="ARBA" id="ARBA00022475"/>
    </source>
</evidence>
<evidence type="ECO:0000313" key="13">
    <source>
        <dbReference type="Proteomes" id="UP001597059"/>
    </source>
</evidence>
<gene>
    <name evidence="12" type="primary">gspK</name>
    <name evidence="12" type="ORF">ACFQ45_02290</name>
</gene>
<keyword evidence="6" id="KW-0812">Transmembrane</keyword>
<name>A0ABW4AW67_9GAMM</name>
<dbReference type="NCBIfam" id="NF037980">
    <property type="entry name" value="T2SS_GspK"/>
    <property type="match status" value="1"/>
</dbReference>
<accession>A0ABW4AW67</accession>
<keyword evidence="7" id="KW-0653">Protein transport</keyword>
<organism evidence="12 13">
    <name type="scientific">Rhodanobacter aciditrophus</name>
    <dbReference type="NCBI Taxonomy" id="1623218"/>
    <lineage>
        <taxon>Bacteria</taxon>
        <taxon>Pseudomonadati</taxon>
        <taxon>Pseudomonadota</taxon>
        <taxon>Gammaproteobacteria</taxon>
        <taxon>Lysobacterales</taxon>
        <taxon>Rhodanobacteraceae</taxon>
        <taxon>Rhodanobacter</taxon>
    </lineage>
</organism>
<dbReference type="Proteomes" id="UP001597059">
    <property type="component" value="Unassembled WGS sequence"/>
</dbReference>
<sequence length="325" mass="36396">MRRARQRGVALILALMVFAIVSGIAVNLLNTMEQTLSVAEFAQRETAQKETLLGGEAWAMSWLASDELGSESEAGINWSAPWQWTQQVFPLEGENRRLEIQIIERQSCLNVNALGDDELREVTRQRLQRLSSELSLSDDWVNYLTDWIDADQDWSASSSREDEFYQGKQQPYRTGDTAIVSASEWELLGLDEAVLQAIAPYVCALPNDAGVNVNRMSSVLINALLPDLDADQQEQLEARIQTSGFMTLDDFLGLEALEDQQLVAENWRVDVHFVDVYVTFMDQGYPYYLYSQLAKTDAGAIVPVARAFGPFDVLSKALLAAQESN</sequence>
<keyword evidence="5 10" id="KW-0997">Cell inner membrane</keyword>
<evidence type="ECO:0000256" key="1">
    <source>
        <dbReference type="ARBA" id="ARBA00004533"/>
    </source>
</evidence>